<reference evidence="2" key="1">
    <citation type="submission" date="2017-02" db="UniProtKB">
        <authorList>
            <consortium name="WormBaseParasite"/>
        </authorList>
    </citation>
    <scope>IDENTIFICATION</scope>
</reference>
<keyword evidence="1" id="KW-1185">Reference proteome</keyword>
<dbReference type="AlphaFoldDB" id="A0A0R3RQ04"/>
<evidence type="ECO:0000313" key="1">
    <source>
        <dbReference type="Proteomes" id="UP000050640"/>
    </source>
</evidence>
<dbReference type="WBParaSite" id="EEL_0000371801-mRNA-1">
    <property type="protein sequence ID" value="EEL_0000371801-mRNA-1"/>
    <property type="gene ID" value="EEL_0000371801"/>
</dbReference>
<organism evidence="1 2">
    <name type="scientific">Elaeophora elaphi</name>
    <dbReference type="NCBI Taxonomy" id="1147741"/>
    <lineage>
        <taxon>Eukaryota</taxon>
        <taxon>Metazoa</taxon>
        <taxon>Ecdysozoa</taxon>
        <taxon>Nematoda</taxon>
        <taxon>Chromadorea</taxon>
        <taxon>Rhabditida</taxon>
        <taxon>Spirurina</taxon>
        <taxon>Spiruromorpha</taxon>
        <taxon>Filarioidea</taxon>
        <taxon>Onchocercidae</taxon>
        <taxon>Elaeophora</taxon>
    </lineage>
</organism>
<protein>
    <submittedName>
        <fullName evidence="2">DUF4283 domain-containing protein</fullName>
    </submittedName>
</protein>
<accession>A0A0R3RQ04</accession>
<sequence length="303" mass="34166">MGNSEISSPLVLNERPGVRYLCCDRFFKCDGRNLIAREIWPSDGGSIELNQKELKRFIMNNETKRLNESQKSRRVAGRSSLECSTDNKTEHIRRDDSALPIESKIQSYRRDLYEVHQYKGKGKLSEFNSAPPVIVSDENVKRQQQLHMRGNFAQVTANMMPTTERKDEHFRDTSSQISTISITESPETLISSETTGLVSPTADEWSADENETSIGSYNSIQIGGDQLVPSMKPDGTIVIPGVVHVNNFESLNGVVLELKVLIKSPDESRRINVKIDCPDFKPKSVEVNGIETHRLTNDHYKTP</sequence>
<evidence type="ECO:0000313" key="2">
    <source>
        <dbReference type="WBParaSite" id="EEL_0000371801-mRNA-1"/>
    </source>
</evidence>
<name>A0A0R3RQ04_9BILA</name>
<proteinExistence type="predicted"/>
<dbReference type="Proteomes" id="UP000050640">
    <property type="component" value="Unplaced"/>
</dbReference>